<dbReference type="PRINTS" id="PR00035">
    <property type="entry name" value="HTHGNTR"/>
</dbReference>
<dbReference type="PROSITE" id="PS50949">
    <property type="entry name" value="HTH_GNTR"/>
    <property type="match status" value="1"/>
</dbReference>
<reference evidence="6 7" key="1">
    <citation type="submission" date="2017-05" db="EMBL/GenBank/DDBJ databases">
        <title>Vagococcus spp. assemblies.</title>
        <authorList>
            <person name="Gulvik C.A."/>
        </authorList>
    </citation>
    <scope>NUCLEOTIDE SEQUENCE [LARGE SCALE GENOMIC DNA]</scope>
    <source>
        <strain evidence="6 7">DSM 24756</strain>
    </source>
</reference>
<evidence type="ECO:0000256" key="4">
    <source>
        <dbReference type="NCBIfam" id="TIGR02404"/>
    </source>
</evidence>
<dbReference type="Proteomes" id="UP000288669">
    <property type="component" value="Unassembled WGS sequence"/>
</dbReference>
<comment type="caution">
    <text evidence="6">The sequence shown here is derived from an EMBL/GenBank/DDBJ whole genome shotgun (WGS) entry which is preliminary data.</text>
</comment>
<dbReference type="Gene3D" id="3.40.1410.10">
    <property type="entry name" value="Chorismate lyase-like"/>
    <property type="match status" value="1"/>
</dbReference>
<keyword evidence="2" id="KW-0238">DNA-binding</keyword>
<dbReference type="SMART" id="SM00866">
    <property type="entry name" value="UTRA"/>
    <property type="match status" value="1"/>
</dbReference>
<dbReference type="InterPro" id="IPR050679">
    <property type="entry name" value="Bact_HTH_transcr_reg"/>
</dbReference>
<dbReference type="RefSeq" id="WP_126824262.1">
    <property type="nucleotide sequence ID" value="NZ_JBHLWU010000002.1"/>
</dbReference>
<evidence type="ECO:0000256" key="3">
    <source>
        <dbReference type="ARBA" id="ARBA00023163"/>
    </source>
</evidence>
<dbReference type="SUPFAM" id="SSF64288">
    <property type="entry name" value="Chorismate lyase-like"/>
    <property type="match status" value="1"/>
</dbReference>
<proteinExistence type="predicted"/>
<dbReference type="Gene3D" id="1.10.10.10">
    <property type="entry name" value="Winged helix-like DNA-binding domain superfamily/Winged helix DNA-binding domain"/>
    <property type="match status" value="1"/>
</dbReference>
<dbReference type="PANTHER" id="PTHR44846:SF12">
    <property type="entry name" value="HTH-TYPE TRANSCRIPTIONAL REGULATOR TRER"/>
    <property type="match status" value="1"/>
</dbReference>
<dbReference type="AlphaFoldDB" id="A0A430AGM4"/>
<evidence type="ECO:0000313" key="7">
    <source>
        <dbReference type="Proteomes" id="UP000288669"/>
    </source>
</evidence>
<sequence>MNRYLEIFTDLKQQIIEEHYPAHSLLPSENQLAAHYKVSRETIRKALVLLLENGYIQKKQGKGSIVLDIRRFDFPITGLTSYKELQHTQKFHSRTIVQKLEKKRLKQEEACAFELPSGSEVWQLIRQREIDHEIVILDKDYLLTSIVPELPLEAAEDSIYHYLEHEKHLLISYAQKEIVVEAATKEDREWMDLHQTDTHVVVVKSQVFLEDTRLFQYTESRHRLDRFRFVDFARRRHQ</sequence>
<feature type="domain" description="HTH gntR-type" evidence="5">
    <location>
        <begin position="1"/>
        <end position="69"/>
    </location>
</feature>
<dbReference type="InterPro" id="IPR036388">
    <property type="entry name" value="WH-like_DNA-bd_sf"/>
</dbReference>
<keyword evidence="7" id="KW-1185">Reference proteome</keyword>
<dbReference type="InterPro" id="IPR028978">
    <property type="entry name" value="Chorismate_lyase_/UTRA_dom_sf"/>
</dbReference>
<evidence type="ECO:0000256" key="1">
    <source>
        <dbReference type="ARBA" id="ARBA00023015"/>
    </source>
</evidence>
<dbReference type="SMART" id="SM00345">
    <property type="entry name" value="HTH_GNTR"/>
    <property type="match status" value="1"/>
</dbReference>
<dbReference type="InterPro" id="IPR000524">
    <property type="entry name" value="Tscrpt_reg_HTH_GntR"/>
</dbReference>
<dbReference type="InterPro" id="IPR012770">
    <property type="entry name" value="TreR"/>
</dbReference>
<dbReference type="OrthoDB" id="9816541at2"/>
<dbReference type="InterPro" id="IPR036390">
    <property type="entry name" value="WH_DNA-bd_sf"/>
</dbReference>
<dbReference type="SUPFAM" id="SSF46785">
    <property type="entry name" value="Winged helix' DNA-binding domain"/>
    <property type="match status" value="1"/>
</dbReference>
<evidence type="ECO:0000259" key="5">
    <source>
        <dbReference type="PROSITE" id="PS50949"/>
    </source>
</evidence>
<dbReference type="GO" id="GO:0003677">
    <property type="term" value="F:DNA binding"/>
    <property type="evidence" value="ECO:0007669"/>
    <property type="project" value="UniProtKB-UniRule"/>
</dbReference>
<dbReference type="EMBL" id="NGJZ01000002">
    <property type="protein sequence ID" value="RSU06997.1"/>
    <property type="molecule type" value="Genomic_DNA"/>
</dbReference>
<dbReference type="CDD" id="cd07377">
    <property type="entry name" value="WHTH_GntR"/>
    <property type="match status" value="1"/>
</dbReference>
<evidence type="ECO:0000313" key="6">
    <source>
        <dbReference type="EMBL" id="RSU06997.1"/>
    </source>
</evidence>
<dbReference type="InterPro" id="IPR011663">
    <property type="entry name" value="UTRA"/>
</dbReference>
<accession>A0A430AGM4</accession>
<gene>
    <name evidence="6" type="ORF">CBF30_06975</name>
</gene>
<dbReference type="Pfam" id="PF07702">
    <property type="entry name" value="UTRA"/>
    <property type="match status" value="1"/>
</dbReference>
<name>A0A430AGM4_9ENTE</name>
<protein>
    <recommendedName>
        <fullName evidence="4">Trehalose operon repressor</fullName>
    </recommendedName>
</protein>
<keyword evidence="3" id="KW-0804">Transcription</keyword>
<dbReference type="GO" id="GO:0003700">
    <property type="term" value="F:DNA-binding transcription factor activity"/>
    <property type="evidence" value="ECO:0007669"/>
    <property type="project" value="UniProtKB-UniRule"/>
</dbReference>
<evidence type="ECO:0000256" key="2">
    <source>
        <dbReference type="ARBA" id="ARBA00023125"/>
    </source>
</evidence>
<keyword evidence="1" id="KW-0805">Transcription regulation</keyword>
<dbReference type="NCBIfam" id="TIGR02404">
    <property type="entry name" value="trehalos_R_Bsub"/>
    <property type="match status" value="1"/>
</dbReference>
<dbReference type="GO" id="GO:0045892">
    <property type="term" value="P:negative regulation of DNA-templated transcription"/>
    <property type="evidence" value="ECO:0007669"/>
    <property type="project" value="TreeGrafter"/>
</dbReference>
<dbReference type="Pfam" id="PF00392">
    <property type="entry name" value="GntR"/>
    <property type="match status" value="1"/>
</dbReference>
<organism evidence="6 7">
    <name type="scientific">Vagococcus entomophilus</name>
    <dbReference type="NCBI Taxonomy" id="1160095"/>
    <lineage>
        <taxon>Bacteria</taxon>
        <taxon>Bacillati</taxon>
        <taxon>Bacillota</taxon>
        <taxon>Bacilli</taxon>
        <taxon>Lactobacillales</taxon>
        <taxon>Enterococcaceae</taxon>
        <taxon>Vagococcus</taxon>
    </lineage>
</organism>
<dbReference type="PANTHER" id="PTHR44846">
    <property type="entry name" value="MANNOSYL-D-GLYCERATE TRANSPORT/METABOLISM SYSTEM REPRESSOR MNGR-RELATED"/>
    <property type="match status" value="1"/>
</dbReference>